<keyword evidence="6" id="KW-0347">Helicase</keyword>
<evidence type="ECO:0000313" key="15">
    <source>
        <dbReference type="EMBL" id="KUL00899.1"/>
    </source>
</evidence>
<comment type="caution">
    <text evidence="15">The sequence shown here is derived from an EMBL/GenBank/DDBJ whole genome shotgun (WGS) entry which is preliminary data.</text>
</comment>
<dbReference type="PANTHER" id="PTHR11472:SF34">
    <property type="entry name" value="REGULATOR OF TELOMERE ELONGATION HELICASE 1"/>
    <property type="match status" value="1"/>
</dbReference>
<gene>
    <name evidence="15" type="ORF">XE10_1231</name>
</gene>
<evidence type="ECO:0000256" key="5">
    <source>
        <dbReference type="ARBA" id="ARBA00022801"/>
    </source>
</evidence>
<dbReference type="PANTHER" id="PTHR11472">
    <property type="entry name" value="DNA REPAIR DEAD HELICASE RAD3/XP-D SUBFAMILY MEMBER"/>
    <property type="match status" value="1"/>
</dbReference>
<dbReference type="Gene3D" id="1.10.30.20">
    <property type="entry name" value="Bacterial XPD DNA helicase, FeS cluster domain"/>
    <property type="match status" value="1"/>
</dbReference>
<dbReference type="GO" id="GO:0006281">
    <property type="term" value="P:DNA repair"/>
    <property type="evidence" value="ECO:0007669"/>
    <property type="project" value="UniProtKB-KW"/>
</dbReference>
<keyword evidence="4" id="KW-0227">DNA damage</keyword>
<evidence type="ECO:0000256" key="12">
    <source>
        <dbReference type="ARBA" id="ARBA00023235"/>
    </source>
</evidence>
<keyword evidence="10" id="KW-0238">DNA-binding</keyword>
<dbReference type="SMART" id="SM00488">
    <property type="entry name" value="DEXDc2"/>
    <property type="match status" value="1"/>
</dbReference>
<dbReference type="GO" id="GO:0046872">
    <property type="term" value="F:metal ion binding"/>
    <property type="evidence" value="ECO:0007669"/>
    <property type="project" value="UniProtKB-KW"/>
</dbReference>
<keyword evidence="11" id="KW-0234">DNA repair</keyword>
<dbReference type="GO" id="GO:0051539">
    <property type="term" value="F:4 iron, 4 sulfur cluster binding"/>
    <property type="evidence" value="ECO:0007669"/>
    <property type="project" value="UniProtKB-KW"/>
</dbReference>
<dbReference type="AlphaFoldDB" id="A0A101IT47"/>
<dbReference type="PATRIC" id="fig|2198.3.peg.1112"/>
<dbReference type="GO" id="GO:0003677">
    <property type="term" value="F:DNA binding"/>
    <property type="evidence" value="ECO:0007669"/>
    <property type="project" value="UniProtKB-KW"/>
</dbReference>
<evidence type="ECO:0000256" key="7">
    <source>
        <dbReference type="ARBA" id="ARBA00022840"/>
    </source>
</evidence>
<keyword evidence="8" id="KW-0408">Iron</keyword>
<dbReference type="InterPro" id="IPR014013">
    <property type="entry name" value="Helic_SF1/SF2_ATP-bd_DinG/Rad3"/>
</dbReference>
<protein>
    <submittedName>
        <fullName evidence="15">DNA excision repair protein ERCC-2</fullName>
    </submittedName>
</protein>
<evidence type="ECO:0000256" key="13">
    <source>
        <dbReference type="SAM" id="MobiDB-lite"/>
    </source>
</evidence>
<dbReference type="InterPro" id="IPR027417">
    <property type="entry name" value="P-loop_NTPase"/>
</dbReference>
<evidence type="ECO:0000256" key="4">
    <source>
        <dbReference type="ARBA" id="ARBA00022763"/>
    </source>
</evidence>
<organism evidence="15 16">
    <name type="scientific">Methanoculleus marisnigri</name>
    <dbReference type="NCBI Taxonomy" id="2198"/>
    <lineage>
        <taxon>Archaea</taxon>
        <taxon>Methanobacteriati</taxon>
        <taxon>Methanobacteriota</taxon>
        <taxon>Stenosarchaea group</taxon>
        <taxon>Methanomicrobia</taxon>
        <taxon>Methanomicrobiales</taxon>
        <taxon>Methanomicrobiaceae</taxon>
        <taxon>Methanoculleus</taxon>
    </lineage>
</organism>
<dbReference type="EMBL" id="LGHE01000136">
    <property type="protein sequence ID" value="KUL00899.1"/>
    <property type="molecule type" value="Genomic_DNA"/>
</dbReference>
<keyword evidence="12" id="KW-0413">Isomerase</keyword>
<keyword evidence="2" id="KW-0479">Metal-binding</keyword>
<keyword evidence="3" id="KW-0547">Nucleotide-binding</keyword>
<dbReference type="Pfam" id="PF06733">
    <property type="entry name" value="DEAD_2"/>
    <property type="match status" value="1"/>
</dbReference>
<evidence type="ECO:0000256" key="1">
    <source>
        <dbReference type="ARBA" id="ARBA00022485"/>
    </source>
</evidence>
<evidence type="ECO:0000256" key="6">
    <source>
        <dbReference type="ARBA" id="ARBA00022806"/>
    </source>
</evidence>
<dbReference type="InterPro" id="IPR045028">
    <property type="entry name" value="DinG/Rad3-like"/>
</dbReference>
<evidence type="ECO:0000259" key="14">
    <source>
        <dbReference type="PROSITE" id="PS51193"/>
    </source>
</evidence>
<evidence type="ECO:0000256" key="11">
    <source>
        <dbReference type="ARBA" id="ARBA00023204"/>
    </source>
</evidence>
<keyword evidence="5" id="KW-0378">Hydrolase</keyword>
<feature type="domain" description="Helicase ATP-binding" evidence="14">
    <location>
        <begin position="63"/>
        <end position="361"/>
    </location>
</feature>
<dbReference type="InterPro" id="IPR006554">
    <property type="entry name" value="Helicase-like_DEXD_c2"/>
</dbReference>
<dbReference type="PROSITE" id="PS51193">
    <property type="entry name" value="HELICASE_ATP_BIND_2"/>
    <property type="match status" value="1"/>
</dbReference>
<keyword evidence="1" id="KW-0004">4Fe-4S</keyword>
<dbReference type="SMART" id="SM00491">
    <property type="entry name" value="HELICc2"/>
    <property type="match status" value="1"/>
</dbReference>
<proteinExistence type="predicted"/>
<accession>A0A101IT47</accession>
<dbReference type="GO" id="GO:0005524">
    <property type="term" value="F:ATP binding"/>
    <property type="evidence" value="ECO:0007669"/>
    <property type="project" value="UniProtKB-KW"/>
</dbReference>
<dbReference type="Gene3D" id="3.40.50.300">
    <property type="entry name" value="P-loop containing nucleotide triphosphate hydrolases"/>
    <property type="match status" value="2"/>
</dbReference>
<dbReference type="InterPro" id="IPR010614">
    <property type="entry name" value="RAD3-like_helicase_DEAD"/>
</dbReference>
<dbReference type="GO" id="GO:0016818">
    <property type="term" value="F:hydrolase activity, acting on acid anhydrides, in phosphorus-containing anhydrides"/>
    <property type="evidence" value="ECO:0007669"/>
    <property type="project" value="InterPro"/>
</dbReference>
<evidence type="ECO:0000256" key="9">
    <source>
        <dbReference type="ARBA" id="ARBA00023014"/>
    </source>
</evidence>
<keyword evidence="9" id="KW-0411">Iron-sulfur</keyword>
<keyword evidence="7" id="KW-0067">ATP-binding</keyword>
<evidence type="ECO:0000256" key="2">
    <source>
        <dbReference type="ARBA" id="ARBA00022723"/>
    </source>
</evidence>
<feature type="region of interest" description="Disordered" evidence="13">
    <location>
        <begin position="1"/>
        <end position="33"/>
    </location>
</feature>
<dbReference type="InterPro" id="IPR042493">
    <property type="entry name" value="XPD_DNA_FeS"/>
</dbReference>
<dbReference type="SUPFAM" id="SSF52540">
    <property type="entry name" value="P-loop containing nucleoside triphosphate hydrolases"/>
    <property type="match status" value="1"/>
</dbReference>
<reference evidence="16" key="1">
    <citation type="journal article" date="2015" name="MBio">
        <title>Genome-Resolved Metagenomic Analysis Reveals Roles for Candidate Phyla and Other Microbial Community Members in Biogeochemical Transformations in Oil Reservoirs.</title>
        <authorList>
            <person name="Hu P."/>
            <person name="Tom L."/>
            <person name="Singh A."/>
            <person name="Thomas B.C."/>
            <person name="Baker B.J."/>
            <person name="Piceno Y.M."/>
            <person name="Andersen G.L."/>
            <person name="Banfield J.F."/>
        </authorList>
    </citation>
    <scope>NUCLEOTIDE SEQUENCE [LARGE SCALE GENOMIC DNA]</scope>
</reference>
<dbReference type="Pfam" id="PF13307">
    <property type="entry name" value="Helicase_C_2"/>
    <property type="match status" value="1"/>
</dbReference>
<dbReference type="Proteomes" id="UP000054598">
    <property type="component" value="Unassembled WGS sequence"/>
</dbReference>
<evidence type="ECO:0000256" key="8">
    <source>
        <dbReference type="ARBA" id="ARBA00023004"/>
    </source>
</evidence>
<evidence type="ECO:0000256" key="3">
    <source>
        <dbReference type="ARBA" id="ARBA00022741"/>
    </source>
</evidence>
<evidence type="ECO:0000256" key="10">
    <source>
        <dbReference type="ARBA" id="ARBA00023125"/>
    </source>
</evidence>
<name>A0A101IT47_9EURY</name>
<sequence>MRAMGVPGGDERRKRHRQHPGNGQGIPGLASLPPAPDPFPASFTFAPGTQTTLTSAVDLLAMDTLDDWFPYREYRSGQREMLDLAASVARDGGIAMIDAPTGSGKSSVVSALLAESRGRKVLVAVRTISQLATFMRELELVRKKRGKLKFAYLIGKSSMCPLGGEGDVYRRCEGVKAFSTALMRERAQKGSLVPANDRQIKQQIRKMDPEHPLICPYFIHGKSFVEPEDAGLKMIPSAALRVRAERVSTEMIWPDQLAGFCGDICPYDTMMHAARDADVVLVNFYHLFDDTIREQLYQLLGIKGHDALLLIDEAHNCGDVVQSIESVTIEERDIVQAGHELSGRRRSQQADAITQILPQITRFMEALKGSHEVEDWFDPVIFQRMILSGTLYRSMEEIVDDLLKISEGLREKNMQAGEFRESAIERLTEFFYRIFRSAADPAYLTVYRKEDDGTVAIEVRNIDPSTKLQDIARAHACCVLISGTLSPIESYRRYYFGDLPVTTTSLPNSFPTENRRIFCANDITTTYSMRRDPQNLARTEEYITTFAALPGNLAVYFPSYDLLNTFAERCTPRIRKKQIYVESKDTAAAATMLREFMALPGTGRSGVLFAVCGGKWSEGLDYRGEMLAGALVIGLPLAPFNRVRKMVIDYFRMKFGEEGEFISYTLPAINRALQALGRVLRTPEDRGMLVLGDRRFLESRVHAGLPPWMQKEMTTCTVEEFRKEAGKWRS</sequence>
<dbReference type="GO" id="GO:0043139">
    <property type="term" value="F:5'-3' DNA helicase activity"/>
    <property type="evidence" value="ECO:0007669"/>
    <property type="project" value="UniProtKB-EC"/>
</dbReference>
<dbReference type="InterPro" id="IPR006555">
    <property type="entry name" value="ATP-dep_Helicase_C"/>
</dbReference>
<evidence type="ECO:0000313" key="16">
    <source>
        <dbReference type="Proteomes" id="UP000054598"/>
    </source>
</evidence>
<dbReference type="Gene3D" id="1.10.275.40">
    <property type="match status" value="1"/>
</dbReference>